<reference evidence="1 2" key="1">
    <citation type="submission" date="2018-06" db="EMBL/GenBank/DDBJ databases">
        <authorList>
            <person name="Strepis N."/>
        </authorList>
    </citation>
    <scope>NUCLEOTIDE SEQUENCE [LARGE SCALE GENOMIC DNA]</scope>
    <source>
        <strain evidence="1">LUCI</strain>
    </source>
</reference>
<proteinExistence type="predicted"/>
<name>A0A498R339_9FIRM</name>
<protein>
    <submittedName>
        <fullName evidence="1">Uncharacterized protein</fullName>
    </submittedName>
</protein>
<dbReference type="OrthoDB" id="1676927at2"/>
<evidence type="ECO:0000313" key="2">
    <source>
        <dbReference type="Proteomes" id="UP000277811"/>
    </source>
</evidence>
<organism evidence="1 2">
    <name type="scientific">Lucifera butyrica</name>
    <dbReference type="NCBI Taxonomy" id="1351585"/>
    <lineage>
        <taxon>Bacteria</taxon>
        <taxon>Bacillati</taxon>
        <taxon>Bacillota</taxon>
        <taxon>Negativicutes</taxon>
        <taxon>Veillonellales</taxon>
        <taxon>Veillonellaceae</taxon>
        <taxon>Lucifera</taxon>
    </lineage>
</organism>
<dbReference type="AlphaFoldDB" id="A0A498R339"/>
<dbReference type="EMBL" id="UPPP01000057">
    <property type="protein sequence ID" value="VBB05565.1"/>
    <property type="molecule type" value="Genomic_DNA"/>
</dbReference>
<keyword evidence="2" id="KW-1185">Reference proteome</keyword>
<sequence length="482" mass="54139">MPYTHGYAAGFDELIAQIIEWATDTTVHGVDAWELMRSEPWPRGTILKTHGWEEGEHFYIGLMPQAIQKGKTYSDWFLQKQVLASRFVWAADGLNLPGQAFDAAGQVITIKTYSSASSNVTYSFSSPPDIFTASAQALFFGVFKQYAEGLDWHEQPGGMDFNEIELQPIYYVSSRNTHTKMKFSPPLFPGTGYPAISMDYSGPIEGYIEYWLTKDAHRLIVVVKNREYWDMAYLGFLEPYQAKTQYAFPAVVIGGTSGAVMGGEDVVLNTGSSITYSTAVSGVRFDYRPSNWALTHGVPMFAGAPADERAALSQVRLMLPDGEWQSFANWVQGATVVNNTNSSGTVTGHSFTRSEPTRAAKIGHFLRPACSDLGGTGHVYRTNKNKLTYQMEPLEFVEDAGSVHNLFGRAWRVYWPSFRVTQYGEIRIDGKLHLMLPNAWEDRRWYIANGRTNLIDPDSLLAQENEIERLSRQMNCLVRLED</sequence>
<gene>
    <name evidence="1" type="ORF">LUCI_0775</name>
</gene>
<dbReference type="RefSeq" id="WP_122626555.1">
    <property type="nucleotide sequence ID" value="NZ_UPPP01000057.1"/>
</dbReference>
<evidence type="ECO:0000313" key="1">
    <source>
        <dbReference type="EMBL" id="VBB05565.1"/>
    </source>
</evidence>
<dbReference type="Proteomes" id="UP000277811">
    <property type="component" value="Unassembled WGS sequence"/>
</dbReference>
<accession>A0A498R339</accession>